<proteinExistence type="predicted"/>
<dbReference type="AlphaFoldDB" id="A0A8D5FH85"/>
<dbReference type="KEGG" id="dbk:DGMP_13030"/>
<organism evidence="1 2">
    <name type="scientific">Desulfomarina profundi</name>
    <dbReference type="NCBI Taxonomy" id="2772557"/>
    <lineage>
        <taxon>Bacteria</taxon>
        <taxon>Pseudomonadati</taxon>
        <taxon>Thermodesulfobacteriota</taxon>
        <taxon>Desulfobulbia</taxon>
        <taxon>Desulfobulbales</taxon>
        <taxon>Desulfobulbaceae</taxon>
        <taxon>Desulfomarina</taxon>
    </lineage>
</organism>
<dbReference type="Proteomes" id="UP000826725">
    <property type="component" value="Chromosome"/>
</dbReference>
<name>A0A8D5FH85_9BACT</name>
<protein>
    <submittedName>
        <fullName evidence="1">Uncharacterized protein</fullName>
    </submittedName>
</protein>
<evidence type="ECO:0000313" key="2">
    <source>
        <dbReference type="Proteomes" id="UP000826725"/>
    </source>
</evidence>
<gene>
    <name evidence="1" type="ORF">DGMP_13030</name>
</gene>
<accession>A0A8D5FH85</accession>
<sequence>MRGLGPGSLIRVVRNSATIKVGSNLLGRVIDAMENPHDNLPPPVLTEEKSLYSLPPGPWNARI</sequence>
<evidence type="ECO:0000313" key="1">
    <source>
        <dbReference type="EMBL" id="BCL60610.1"/>
    </source>
</evidence>
<dbReference type="EMBL" id="AP024086">
    <property type="protein sequence ID" value="BCL60610.1"/>
    <property type="molecule type" value="Genomic_DNA"/>
</dbReference>
<keyword evidence="2" id="KW-1185">Reference proteome</keyword>
<reference evidence="1" key="1">
    <citation type="submission" date="2020-09" db="EMBL/GenBank/DDBJ databases">
        <title>Desulfogranum mesoprofundum gen. nov., sp. nov., a novel mesophilic, sulfate-reducing chemolithoautotroph isolated from a deep-sea hydrothermal vent chimney in the Suiyo Seamount.</title>
        <authorList>
            <person name="Hashimoto Y."/>
            <person name="Nakagawa S."/>
        </authorList>
    </citation>
    <scope>NUCLEOTIDE SEQUENCE</scope>
    <source>
        <strain evidence="1">KT2</strain>
    </source>
</reference>